<protein>
    <submittedName>
        <fullName evidence="1">Uncharacterized protein</fullName>
    </submittedName>
</protein>
<evidence type="ECO:0000313" key="1">
    <source>
        <dbReference type="EMBL" id="EFU29716.1"/>
    </source>
</evidence>
<organism evidence="1 2">
    <name type="scientific">Segatella buccae ATCC 33574</name>
    <dbReference type="NCBI Taxonomy" id="873513"/>
    <lineage>
        <taxon>Bacteria</taxon>
        <taxon>Pseudomonadati</taxon>
        <taxon>Bacteroidota</taxon>
        <taxon>Bacteroidia</taxon>
        <taxon>Bacteroidales</taxon>
        <taxon>Prevotellaceae</taxon>
        <taxon>Segatella</taxon>
    </lineage>
</organism>
<dbReference type="RefSeq" id="WP_004346388.1">
    <property type="nucleotide sequence ID" value="NZ_GL586311.1"/>
</dbReference>
<dbReference type="EMBL" id="AEPD01000037">
    <property type="protein sequence ID" value="EFU29716.1"/>
    <property type="molecule type" value="Genomic_DNA"/>
</dbReference>
<evidence type="ECO:0000313" key="2">
    <source>
        <dbReference type="Proteomes" id="UP000003112"/>
    </source>
</evidence>
<dbReference type="HOGENOM" id="CLU_2547979_0_0_10"/>
<name>E6K9L1_9BACT</name>
<dbReference type="GeneID" id="93537546"/>
<keyword evidence="2" id="KW-1185">Reference proteome</keyword>
<reference evidence="1 2" key="1">
    <citation type="submission" date="2010-10" db="EMBL/GenBank/DDBJ databases">
        <authorList>
            <person name="Muzny D."/>
            <person name="Qin X."/>
            <person name="Deng J."/>
            <person name="Jiang H."/>
            <person name="Liu Y."/>
            <person name="Qu J."/>
            <person name="Song X.-Z."/>
            <person name="Zhang L."/>
            <person name="Thornton R."/>
            <person name="Coyle M."/>
            <person name="Francisco L."/>
            <person name="Jackson L."/>
            <person name="Javaid M."/>
            <person name="Korchina V."/>
            <person name="Kovar C."/>
            <person name="Mata R."/>
            <person name="Mathew T."/>
            <person name="Ngo R."/>
            <person name="Nguyen L."/>
            <person name="Nguyen N."/>
            <person name="Okwuonu G."/>
            <person name="Ongeri F."/>
            <person name="Pham C."/>
            <person name="Simmons D."/>
            <person name="Wilczek-Boney K."/>
            <person name="Hale W."/>
            <person name="Jakkamsetti A."/>
            <person name="Pham P."/>
            <person name="Ruth R."/>
            <person name="San Lucas F."/>
            <person name="Warren J."/>
            <person name="Zhang J."/>
            <person name="Zhao Z."/>
            <person name="Zhou C."/>
            <person name="Zhu D."/>
            <person name="Lee S."/>
            <person name="Bess C."/>
            <person name="Blankenburg K."/>
            <person name="Forbes L."/>
            <person name="Fu Q."/>
            <person name="Gubbala S."/>
            <person name="Hirani K."/>
            <person name="Jayaseelan J.C."/>
            <person name="Lara F."/>
            <person name="Munidasa M."/>
            <person name="Palculict T."/>
            <person name="Patil S."/>
            <person name="Pu L.-L."/>
            <person name="Saada N."/>
            <person name="Tang L."/>
            <person name="Weissenberger G."/>
            <person name="Zhu Y."/>
            <person name="Hemphill L."/>
            <person name="Shang Y."/>
            <person name="Youmans B."/>
            <person name="Ayvaz T."/>
            <person name="Ross M."/>
            <person name="Santibanez J."/>
            <person name="Aqrawi P."/>
            <person name="Gross S."/>
            <person name="Joshi V."/>
            <person name="Fowler G."/>
            <person name="Nazareth L."/>
            <person name="Reid J."/>
            <person name="Worley K."/>
            <person name="Petrosino J."/>
            <person name="Highlander S."/>
            <person name="Gibbs R."/>
        </authorList>
    </citation>
    <scope>NUCLEOTIDE SEQUENCE [LARGE SCALE GENOMIC DNA]</scope>
    <source>
        <strain evidence="1 2">ATCC 33574</strain>
    </source>
</reference>
<accession>E6K9L1</accession>
<dbReference type="Proteomes" id="UP000003112">
    <property type="component" value="Unassembled WGS sequence"/>
</dbReference>
<feature type="non-terminal residue" evidence="1">
    <location>
        <position position="1"/>
    </location>
</feature>
<sequence>RYWQEQCRVGAFLYAGAGFVRQLPTSFRPAKEEVMGICINRRKGYVERYSIKWTKTPTGFETSAKLSPTDLFMSEIVITFIS</sequence>
<dbReference type="AlphaFoldDB" id="E6K9L1"/>
<gene>
    <name evidence="1" type="ORF">HMPREF6485_2275</name>
</gene>
<proteinExistence type="predicted"/>
<comment type="caution">
    <text evidence="1">The sequence shown here is derived from an EMBL/GenBank/DDBJ whole genome shotgun (WGS) entry which is preliminary data.</text>
</comment>